<feature type="transmembrane region" description="Helical" evidence="1">
    <location>
        <begin position="6"/>
        <end position="25"/>
    </location>
</feature>
<evidence type="ECO:0000313" key="3">
    <source>
        <dbReference type="Proteomes" id="UP001596398"/>
    </source>
</evidence>
<organism evidence="2 3">
    <name type="scientific">Halosegnis marinus</name>
    <dbReference type="NCBI Taxonomy" id="3034023"/>
    <lineage>
        <taxon>Archaea</taxon>
        <taxon>Methanobacteriati</taxon>
        <taxon>Methanobacteriota</taxon>
        <taxon>Stenosarchaea group</taxon>
        <taxon>Halobacteria</taxon>
        <taxon>Halobacteriales</taxon>
        <taxon>Natronomonadaceae</taxon>
        <taxon>Halosegnis</taxon>
    </lineage>
</organism>
<keyword evidence="1" id="KW-0812">Transmembrane</keyword>
<dbReference type="Proteomes" id="UP001596398">
    <property type="component" value="Unassembled WGS sequence"/>
</dbReference>
<feature type="transmembrane region" description="Helical" evidence="1">
    <location>
        <begin position="207"/>
        <end position="229"/>
    </location>
</feature>
<evidence type="ECO:0000313" key="2">
    <source>
        <dbReference type="EMBL" id="MFC7236394.1"/>
    </source>
</evidence>
<keyword evidence="1" id="KW-1133">Transmembrane helix</keyword>
<gene>
    <name evidence="2" type="ORF">ACFQJ4_13835</name>
</gene>
<feature type="transmembrane region" description="Helical" evidence="1">
    <location>
        <begin position="69"/>
        <end position="89"/>
    </location>
</feature>
<comment type="caution">
    <text evidence="2">The sequence shown here is derived from an EMBL/GenBank/DDBJ whole genome shotgun (WGS) entry which is preliminary data.</text>
</comment>
<sequence>MVTTGALAVGVVVAAAAVTAALLVLEGPTVSRGSVVATLPWMVTAGLLHALGAYGAYPAWLLPVVRLPVGVLLVFVLGTVVWVVVRQFAAVRNVTYGSGRYLAATGTGAAFVVLVAVVVTAAPSAEGLLWFAAAPVIAAVLASVGALSLGVLDPSGLARTRWVGWLVAFGFALLGATVTVGIDVFGVPTTPATAPFVVLGAALPTGSVTAAWPLALMGLLLGLSMVTALARVIDEDPSSGLVLAVALAAGTVTPAVALLASTVLR</sequence>
<evidence type="ECO:0000256" key="1">
    <source>
        <dbReference type="SAM" id="Phobius"/>
    </source>
</evidence>
<dbReference type="GeneID" id="79268112"/>
<reference evidence="2 3" key="1">
    <citation type="journal article" date="2019" name="Int. J. Syst. Evol. Microbiol.">
        <title>The Global Catalogue of Microorganisms (GCM) 10K type strain sequencing project: providing services to taxonomists for standard genome sequencing and annotation.</title>
        <authorList>
            <consortium name="The Broad Institute Genomics Platform"/>
            <consortium name="The Broad Institute Genome Sequencing Center for Infectious Disease"/>
            <person name="Wu L."/>
            <person name="Ma J."/>
        </authorList>
    </citation>
    <scope>NUCLEOTIDE SEQUENCE [LARGE SCALE GENOMIC DNA]</scope>
    <source>
        <strain evidence="2 3">DT85</strain>
    </source>
</reference>
<feature type="transmembrane region" description="Helical" evidence="1">
    <location>
        <begin position="128"/>
        <end position="152"/>
    </location>
</feature>
<feature type="transmembrane region" description="Helical" evidence="1">
    <location>
        <begin position="241"/>
        <end position="264"/>
    </location>
</feature>
<name>A0ABD5ZTJ4_9EURY</name>
<accession>A0ABD5ZTJ4</accession>
<feature type="transmembrane region" description="Helical" evidence="1">
    <location>
        <begin position="164"/>
        <end position="187"/>
    </location>
</feature>
<keyword evidence="1" id="KW-0472">Membrane</keyword>
<feature type="transmembrane region" description="Helical" evidence="1">
    <location>
        <begin position="37"/>
        <end position="57"/>
    </location>
</feature>
<proteinExistence type="predicted"/>
<keyword evidence="3" id="KW-1185">Reference proteome</keyword>
<feature type="transmembrane region" description="Helical" evidence="1">
    <location>
        <begin position="101"/>
        <end position="122"/>
    </location>
</feature>
<dbReference type="EMBL" id="JBHTAP010000001">
    <property type="protein sequence ID" value="MFC7236394.1"/>
    <property type="molecule type" value="Genomic_DNA"/>
</dbReference>
<protein>
    <submittedName>
        <fullName evidence="2">Uncharacterized protein</fullName>
    </submittedName>
</protein>
<dbReference type="AlphaFoldDB" id="A0ABD5ZTJ4"/>
<dbReference type="RefSeq" id="WP_276234551.1">
    <property type="nucleotide sequence ID" value="NZ_CP119802.1"/>
</dbReference>